<dbReference type="InterPro" id="IPR051959">
    <property type="entry name" value="PAK1-Kinase_Regulator"/>
</dbReference>
<evidence type="ECO:0000256" key="4">
    <source>
        <dbReference type="SAM" id="MobiDB-lite"/>
    </source>
</evidence>
<evidence type="ECO:0000256" key="3">
    <source>
        <dbReference type="PROSITE-ProRule" id="PRU00221"/>
    </source>
</evidence>
<feature type="compositionally biased region" description="Acidic residues" evidence="4">
    <location>
        <begin position="460"/>
        <end position="480"/>
    </location>
</feature>
<feature type="region of interest" description="Disordered" evidence="4">
    <location>
        <begin position="426"/>
        <end position="480"/>
    </location>
</feature>
<keyword evidence="1 3" id="KW-0853">WD repeat</keyword>
<dbReference type="Proteomes" id="UP000559027">
    <property type="component" value="Unassembled WGS sequence"/>
</dbReference>
<evidence type="ECO:0000313" key="6">
    <source>
        <dbReference type="Proteomes" id="UP000559027"/>
    </source>
</evidence>
<feature type="repeat" description="WD" evidence="3">
    <location>
        <begin position="215"/>
        <end position="256"/>
    </location>
</feature>
<reference evidence="5 6" key="1">
    <citation type="journal article" date="2020" name="ISME J.">
        <title>Uncovering the hidden diversity of litter-decomposition mechanisms in mushroom-forming fungi.</title>
        <authorList>
            <person name="Floudas D."/>
            <person name="Bentzer J."/>
            <person name="Ahren D."/>
            <person name="Johansson T."/>
            <person name="Persson P."/>
            <person name="Tunlid A."/>
        </authorList>
    </citation>
    <scope>NUCLEOTIDE SEQUENCE [LARGE SCALE GENOMIC DNA]</scope>
    <source>
        <strain evidence="5 6">CBS 146.42</strain>
    </source>
</reference>
<accession>A0A8H5LLR9</accession>
<sequence length="480" mass="52914">MTTSTQADRPTKKPRTETNAKKPRARFAEPTSAKEPSQKKKVTLVEEVVPPPKNKGKAKETNPLGIDSINEDLPSTFKIVAGSYEKLLYGVEGKTTYSDDAKLQFHLKPIFAFPAHVSCIKAVASSPQGGKWLATGSADEIIKVWDLRRRKEIGGLMHHEGLYFSTPILSKRRLTITSGSITHLTFPSRSHLLSASEDGTLCLFRARDWAVLRTLKGHKGRVNSMSVHPSGKVALSVGKDRALRMWDLMRGKGVASTKLGKEGEIVRWSVDGKLFAVQSGSTIDIYNTEMTLLHTIQHPSRVHDVKFCKRVLGEDEVLLVGAEDKKLSVYDMPEDASRLPSIIAQMIGHGNRVKAIQTLRIALPPSCSRTSTTVVTTVCTDGKIRLFDLHSVPATSSEVTEIKADAEYDTKGTRLTCVTLADGDVSESKATNGKRKYDEDEGSGEDDSDEFGEMDSNSHEEDEEDEAEVEEEEEEEAEED</sequence>
<dbReference type="PANTHER" id="PTHR44675:SF1">
    <property type="entry name" value="P21-ACTIVATED PROTEIN KINASE-INTERACTING PROTEIN 1"/>
    <property type="match status" value="1"/>
</dbReference>
<dbReference type="SUPFAM" id="SSF50978">
    <property type="entry name" value="WD40 repeat-like"/>
    <property type="match status" value="1"/>
</dbReference>
<feature type="compositionally biased region" description="Basic and acidic residues" evidence="4">
    <location>
        <begin position="9"/>
        <end position="20"/>
    </location>
</feature>
<name>A0A8H5LLR9_9AGAR</name>
<proteinExistence type="predicted"/>
<evidence type="ECO:0000256" key="1">
    <source>
        <dbReference type="ARBA" id="ARBA00022574"/>
    </source>
</evidence>
<gene>
    <name evidence="5" type="ORF">D9756_002205</name>
</gene>
<dbReference type="EMBL" id="JAACJO010000002">
    <property type="protein sequence ID" value="KAF5361778.1"/>
    <property type="molecule type" value="Genomic_DNA"/>
</dbReference>
<dbReference type="InterPro" id="IPR015943">
    <property type="entry name" value="WD40/YVTN_repeat-like_dom_sf"/>
</dbReference>
<comment type="caution">
    <text evidence="5">The sequence shown here is derived from an EMBL/GenBank/DDBJ whole genome shotgun (WGS) entry which is preliminary data.</text>
</comment>
<dbReference type="Gene3D" id="2.130.10.10">
    <property type="entry name" value="YVTN repeat-like/Quinoprotein amine dehydrogenase"/>
    <property type="match status" value="2"/>
</dbReference>
<organism evidence="5 6">
    <name type="scientific">Leucocoprinus leucothites</name>
    <dbReference type="NCBI Taxonomy" id="201217"/>
    <lineage>
        <taxon>Eukaryota</taxon>
        <taxon>Fungi</taxon>
        <taxon>Dikarya</taxon>
        <taxon>Basidiomycota</taxon>
        <taxon>Agaricomycotina</taxon>
        <taxon>Agaricomycetes</taxon>
        <taxon>Agaricomycetidae</taxon>
        <taxon>Agaricales</taxon>
        <taxon>Agaricineae</taxon>
        <taxon>Agaricaceae</taxon>
        <taxon>Leucocoprinus</taxon>
    </lineage>
</organism>
<dbReference type="AlphaFoldDB" id="A0A8H5LLR9"/>
<keyword evidence="2" id="KW-0677">Repeat</keyword>
<feature type="repeat" description="WD" evidence="3">
    <location>
        <begin position="113"/>
        <end position="155"/>
    </location>
</feature>
<dbReference type="Pfam" id="PF00400">
    <property type="entry name" value="WD40"/>
    <property type="match status" value="3"/>
</dbReference>
<dbReference type="PROSITE" id="PS50082">
    <property type="entry name" value="WD_REPEATS_2"/>
    <property type="match status" value="2"/>
</dbReference>
<feature type="compositionally biased region" description="Acidic residues" evidence="4">
    <location>
        <begin position="439"/>
        <end position="453"/>
    </location>
</feature>
<dbReference type="PANTHER" id="PTHR44675">
    <property type="entry name" value="PAK1 INTERACTING PROTEIN 1"/>
    <property type="match status" value="1"/>
</dbReference>
<dbReference type="InterPro" id="IPR001680">
    <property type="entry name" value="WD40_rpt"/>
</dbReference>
<evidence type="ECO:0008006" key="7">
    <source>
        <dbReference type="Google" id="ProtNLM"/>
    </source>
</evidence>
<dbReference type="OrthoDB" id="308449at2759"/>
<dbReference type="SMART" id="SM00320">
    <property type="entry name" value="WD40"/>
    <property type="match status" value="5"/>
</dbReference>
<protein>
    <recommendedName>
        <fullName evidence="7">WD40 repeat-like protein</fullName>
    </recommendedName>
</protein>
<dbReference type="InterPro" id="IPR036322">
    <property type="entry name" value="WD40_repeat_dom_sf"/>
</dbReference>
<feature type="region of interest" description="Disordered" evidence="4">
    <location>
        <begin position="1"/>
        <end position="42"/>
    </location>
</feature>
<dbReference type="PROSITE" id="PS50294">
    <property type="entry name" value="WD_REPEATS_REGION"/>
    <property type="match status" value="2"/>
</dbReference>
<dbReference type="InterPro" id="IPR019775">
    <property type="entry name" value="WD40_repeat_CS"/>
</dbReference>
<evidence type="ECO:0000313" key="5">
    <source>
        <dbReference type="EMBL" id="KAF5361778.1"/>
    </source>
</evidence>
<keyword evidence="6" id="KW-1185">Reference proteome</keyword>
<dbReference type="PROSITE" id="PS00678">
    <property type="entry name" value="WD_REPEATS_1"/>
    <property type="match status" value="2"/>
</dbReference>
<evidence type="ECO:0000256" key="2">
    <source>
        <dbReference type="ARBA" id="ARBA00022737"/>
    </source>
</evidence>